<dbReference type="Gene3D" id="3.40.140.10">
    <property type="entry name" value="Cytidine Deaminase, domain 2"/>
    <property type="match status" value="1"/>
</dbReference>
<evidence type="ECO:0000256" key="3">
    <source>
        <dbReference type="HAMAP-Rule" id="MF_00187"/>
    </source>
</evidence>
<protein>
    <recommendedName>
        <fullName evidence="3">Sulfur carrier protein FdhD</fullName>
    </recommendedName>
</protein>
<dbReference type="STRING" id="1267021.FPB0191_01484"/>
<evidence type="ECO:0000256" key="1">
    <source>
        <dbReference type="ARBA" id="ARBA00022490"/>
    </source>
</evidence>
<feature type="active site" description="Cysteine persulfide intermediate" evidence="3">
    <location>
        <position position="109"/>
    </location>
</feature>
<dbReference type="HAMAP" id="MF_00187">
    <property type="entry name" value="FdhD"/>
    <property type="match status" value="1"/>
</dbReference>
<keyword evidence="5" id="KW-1185">Reference proteome</keyword>
<dbReference type="PANTHER" id="PTHR30592">
    <property type="entry name" value="FORMATE DEHYDROGENASE"/>
    <property type="match status" value="1"/>
</dbReference>
<keyword evidence="1 3" id="KW-0963">Cytoplasm</keyword>
<evidence type="ECO:0000256" key="2">
    <source>
        <dbReference type="ARBA" id="ARBA00023150"/>
    </source>
</evidence>
<name>A0A0A7S7P7_FRIPE</name>
<dbReference type="OrthoDB" id="3197277at2"/>
<comment type="caution">
    <text evidence="3">Lacks conserved residue(s) required for the propagation of feature annotation.</text>
</comment>
<dbReference type="Pfam" id="PF02634">
    <property type="entry name" value="FdhD-NarQ"/>
    <property type="match status" value="1"/>
</dbReference>
<sequence length="263" mass="29020">MKVENTVIVDKFNKDIILPPQTDIVAAEVPVALVYNGISHVVMMATPKDLIHFAIGFSLTEGIIENVSEIYGIDIDYNEKGITLNIELASRRFMLLKERRRSLAGRTGCGICGTEQLNQIYQTLKTLPFSNQIKLNDFQYSLPLLKQIQIVGEQTGCTHAAVWLDLKGQFIAGFEDIGRHVALDKLLGFRAKQTQQQGVILVSSRASYEMVQKAAKCGVEFLFAVSAATSLAITTAQQCQLTLVGFFRGDSGVIYSGQQRIIS</sequence>
<dbReference type="SUPFAM" id="SSF53927">
    <property type="entry name" value="Cytidine deaminase-like"/>
    <property type="match status" value="1"/>
</dbReference>
<dbReference type="PIRSF" id="PIRSF015626">
    <property type="entry name" value="FdhD"/>
    <property type="match status" value="1"/>
</dbReference>
<dbReference type="AlphaFoldDB" id="A0A0A7S7P7"/>
<dbReference type="NCBIfam" id="TIGR00129">
    <property type="entry name" value="fdhD_narQ"/>
    <property type="match status" value="1"/>
</dbReference>
<dbReference type="EMBL" id="CP009056">
    <property type="protein sequence ID" value="AJA45301.1"/>
    <property type="molecule type" value="Genomic_DNA"/>
</dbReference>
<dbReference type="InterPro" id="IPR003786">
    <property type="entry name" value="FdhD"/>
</dbReference>
<reference evidence="4 5" key="1">
    <citation type="journal article" date="2014" name="Appl. Environ. Microbiol.">
        <title>Gut symbionts from distinct hosts exhibit genotoxic activity via divergent colibactin biosynthetic pathways.</title>
        <authorList>
            <person name="Engel P."/>
            <person name="Vizcaino M.I."/>
            <person name="Crawford J.M."/>
        </authorList>
    </citation>
    <scope>NUCLEOTIDE SEQUENCE [LARGE SCALE GENOMIC DNA]</scope>
    <source>
        <strain evidence="4 5">PEB0191</strain>
    </source>
</reference>
<dbReference type="GO" id="GO:0006777">
    <property type="term" value="P:Mo-molybdopterin cofactor biosynthetic process"/>
    <property type="evidence" value="ECO:0007669"/>
    <property type="project" value="UniProtKB-UniRule"/>
</dbReference>
<dbReference type="KEGG" id="fpp:FPB0191_01484"/>
<gene>
    <name evidence="3" type="primary">fdhD</name>
    <name evidence="4" type="ORF">FPB0191_01484</name>
</gene>
<dbReference type="Proteomes" id="UP000030901">
    <property type="component" value="Chromosome"/>
</dbReference>
<evidence type="ECO:0000313" key="5">
    <source>
        <dbReference type="Proteomes" id="UP000030901"/>
    </source>
</evidence>
<comment type="function">
    <text evidence="3">Required for formate dehydrogenase (FDH) activity. Acts as a sulfur carrier protein that transfers sulfur from IscS to the molybdenum cofactor prior to its insertion into FDH.</text>
</comment>
<dbReference type="InterPro" id="IPR016193">
    <property type="entry name" value="Cytidine_deaminase-like"/>
</dbReference>
<proteinExistence type="inferred from homology"/>
<dbReference type="HOGENOM" id="CLU_056887_2_0_6"/>
<dbReference type="Gene3D" id="3.10.20.10">
    <property type="match status" value="1"/>
</dbReference>
<accession>A0A0A7S7P7</accession>
<dbReference type="PANTHER" id="PTHR30592:SF1">
    <property type="entry name" value="SULFUR CARRIER PROTEIN FDHD"/>
    <property type="match status" value="1"/>
</dbReference>
<evidence type="ECO:0000313" key="4">
    <source>
        <dbReference type="EMBL" id="AJA45301.1"/>
    </source>
</evidence>
<comment type="similarity">
    <text evidence="3">Belongs to the FdhD family.</text>
</comment>
<dbReference type="GO" id="GO:0016783">
    <property type="term" value="F:sulfurtransferase activity"/>
    <property type="evidence" value="ECO:0007669"/>
    <property type="project" value="InterPro"/>
</dbReference>
<comment type="subcellular location">
    <subcellularLocation>
        <location evidence="3">Cytoplasm</location>
    </subcellularLocation>
</comment>
<organism evidence="4 5">
    <name type="scientific">Frischella perrara</name>
    <dbReference type="NCBI Taxonomy" id="1267021"/>
    <lineage>
        <taxon>Bacteria</taxon>
        <taxon>Pseudomonadati</taxon>
        <taxon>Pseudomonadota</taxon>
        <taxon>Gammaproteobacteria</taxon>
        <taxon>Orbales</taxon>
        <taxon>Orbaceae</taxon>
        <taxon>Frischella</taxon>
    </lineage>
</organism>
<dbReference type="GO" id="GO:0005737">
    <property type="term" value="C:cytoplasm"/>
    <property type="evidence" value="ECO:0007669"/>
    <property type="project" value="UniProtKB-SubCell"/>
</dbReference>
<keyword evidence="2 3" id="KW-0501">Molybdenum cofactor biosynthesis</keyword>
<dbReference type="GO" id="GO:0097163">
    <property type="term" value="F:sulfur carrier activity"/>
    <property type="evidence" value="ECO:0007669"/>
    <property type="project" value="UniProtKB-UniRule"/>
</dbReference>
<dbReference type="RefSeq" id="WP_052236856.1">
    <property type="nucleotide sequence ID" value="NZ_CP009056.1"/>
</dbReference>